<sequence>MRKVLLFVGVAVGLIIITTQAKAQTNMFMYGEVITIDGDRYQGFLRWGTDEVYWHDMYNASKTSNDFNRFLSRSEKAEIEQKSSGNGWSGIAAGVLSIWEDKYSGSNHQFDTRFGDISSIEFRRGSRALIKLKNGVVLEVGGTTYSDINPDIRLMDDELGEVTLKSSRIEQVNFLPSPNSGKAFGTPIYGTVNAGRKGTFSGIIQWDNDERFKEDILDGKDRDGDKKIPFESIKRIEKMRSGVEVTLHSDRKFYLTGSNDVNSENRGIVMLIPDVGQVKIPWREFNDLEITEGNFEGFAYSDFPVSEGLSGTVVTVDGDEYTGLLAYDLDEAWEFEILDGNDDDVEYHIPLRNVKNIIPKNYSYSSVILKNGMNLLLGGSRDVDEDNDGVLVFTSKNDDPVYVRWSKIDEIIFD</sequence>
<accession>A0A1I0MUN5</accession>
<dbReference type="Proteomes" id="UP000199437">
    <property type="component" value="Unassembled WGS sequence"/>
</dbReference>
<keyword evidence="1" id="KW-0732">Signal</keyword>
<organism evidence="2 3">
    <name type="scientific">Roseivirga pacifica</name>
    <dbReference type="NCBI Taxonomy" id="1267423"/>
    <lineage>
        <taxon>Bacteria</taxon>
        <taxon>Pseudomonadati</taxon>
        <taxon>Bacteroidota</taxon>
        <taxon>Cytophagia</taxon>
        <taxon>Cytophagales</taxon>
        <taxon>Roseivirgaceae</taxon>
        <taxon>Roseivirga</taxon>
    </lineage>
</organism>
<gene>
    <name evidence="2" type="ORF">SAMN05216290_0721</name>
</gene>
<dbReference type="STRING" id="1267423.SAMN05216290_0721"/>
<proteinExistence type="predicted"/>
<evidence type="ECO:0000313" key="3">
    <source>
        <dbReference type="Proteomes" id="UP000199437"/>
    </source>
</evidence>
<feature type="signal peptide" evidence="1">
    <location>
        <begin position="1"/>
        <end position="23"/>
    </location>
</feature>
<evidence type="ECO:0000256" key="1">
    <source>
        <dbReference type="SAM" id="SignalP"/>
    </source>
</evidence>
<feature type="chain" id="PRO_5011761195" evidence="1">
    <location>
        <begin position="24"/>
        <end position="414"/>
    </location>
</feature>
<dbReference type="EMBL" id="FOIR01000001">
    <property type="protein sequence ID" value="SEV92525.1"/>
    <property type="molecule type" value="Genomic_DNA"/>
</dbReference>
<dbReference type="OrthoDB" id="6195245at2"/>
<evidence type="ECO:0000313" key="2">
    <source>
        <dbReference type="EMBL" id="SEV92525.1"/>
    </source>
</evidence>
<dbReference type="AlphaFoldDB" id="A0A1I0MUN5"/>
<dbReference type="GeneID" id="99985461"/>
<protein>
    <submittedName>
        <fullName evidence="2">Uncharacterized protein</fullName>
    </submittedName>
</protein>
<reference evidence="3" key="1">
    <citation type="submission" date="2016-10" db="EMBL/GenBank/DDBJ databases">
        <authorList>
            <person name="Varghese N."/>
            <person name="Submissions S."/>
        </authorList>
    </citation>
    <scope>NUCLEOTIDE SEQUENCE [LARGE SCALE GENOMIC DNA]</scope>
    <source>
        <strain evidence="3">CGMCC 1.12402</strain>
    </source>
</reference>
<name>A0A1I0MUN5_9BACT</name>
<keyword evidence="3" id="KW-1185">Reference proteome</keyword>
<dbReference type="RefSeq" id="WP_139177394.1">
    <property type="nucleotide sequence ID" value="NZ_FOIR01000001.1"/>
</dbReference>